<organism evidence="5 6">
    <name type="scientific">Austropuccinia psidii MF-1</name>
    <dbReference type="NCBI Taxonomy" id="1389203"/>
    <lineage>
        <taxon>Eukaryota</taxon>
        <taxon>Fungi</taxon>
        <taxon>Dikarya</taxon>
        <taxon>Basidiomycota</taxon>
        <taxon>Pucciniomycotina</taxon>
        <taxon>Pucciniomycetes</taxon>
        <taxon>Pucciniales</taxon>
        <taxon>Sphaerophragmiaceae</taxon>
        <taxon>Austropuccinia</taxon>
    </lineage>
</organism>
<keyword evidence="1" id="KW-0378">Hydrolase</keyword>
<dbReference type="OrthoDB" id="3863715at2759"/>
<comment type="caution">
    <text evidence="5">The sequence shown here is derived from an EMBL/GenBank/DDBJ whole genome shotgun (WGS) entry which is preliminary data.</text>
</comment>
<evidence type="ECO:0000313" key="6">
    <source>
        <dbReference type="Proteomes" id="UP000765509"/>
    </source>
</evidence>
<dbReference type="PROSITE" id="PS50175">
    <property type="entry name" value="ASP_PROT_RETROV"/>
    <property type="match status" value="1"/>
</dbReference>
<feature type="domain" description="Peptidase A2" evidence="4">
    <location>
        <begin position="212"/>
        <end position="248"/>
    </location>
</feature>
<accession>A0A9Q3PA89</accession>
<feature type="compositionally biased region" description="Polar residues" evidence="3">
    <location>
        <begin position="1"/>
        <end position="13"/>
    </location>
</feature>
<dbReference type="AlphaFoldDB" id="A0A9Q3PA89"/>
<feature type="compositionally biased region" description="Basic and acidic residues" evidence="3">
    <location>
        <begin position="501"/>
        <end position="519"/>
    </location>
</feature>
<dbReference type="Proteomes" id="UP000765509">
    <property type="component" value="Unassembled WGS sequence"/>
</dbReference>
<sequence>MMEKTNSPSNKQGKTVVKESKGEKAAAIAKIEEWGNWKLPQISPENENIQINKIPGSYHEEDEAEEEIRVLIPTKYKKTQERKEADNDDIETIFKENDKEVLRQDSQKMELKNKVKSTANNPKIIIEHGMKKILEQKINLTLEEIFSMSPAFIDKCQNLTTQEEEVIKSVNKSNIQERLLSLELQDYDTQILHYACPLGFMEAFIGREEHPTMALVDTGSEIDIIPEEIAIKASITSRKLNMNLRGIGRHKTSLFGLSEFTPITMITGEGKEIHLLIEKGAVHTILGRPFLADNNVKLEFSHKQGEIFSYPEQDGRQLCLPICKPQAMGWQISPPSGMELSACSEIGKWSVHQAQSSKKKETEETESQSSTRVKKIFLGPNKIPFSAIFDAKNDLNVITQEIALKAELNISPYTSKSTDKPLKPIGQIRNLESSILSSSKESIPAVTHIKSKGKEEEDKLEVEDSEAIEKIKEELKKIRRNLDIAIEDPEKWLSLELSGMNKEDKVESPQKKFKMDPKPPEANSSGIAEDYFNLFQEETWNMSDTDKDLLSEELKDKIINPL</sequence>
<dbReference type="GO" id="GO:0006508">
    <property type="term" value="P:proteolysis"/>
    <property type="evidence" value="ECO:0007669"/>
    <property type="project" value="InterPro"/>
</dbReference>
<feature type="region of interest" description="Disordered" evidence="3">
    <location>
        <begin position="501"/>
        <end position="526"/>
    </location>
</feature>
<dbReference type="EMBL" id="AVOT02061446">
    <property type="protein sequence ID" value="MBW0554673.1"/>
    <property type="molecule type" value="Genomic_DNA"/>
</dbReference>
<reference evidence="5" key="1">
    <citation type="submission" date="2021-03" db="EMBL/GenBank/DDBJ databases">
        <title>Draft genome sequence of rust myrtle Austropuccinia psidii MF-1, a brazilian biotype.</title>
        <authorList>
            <person name="Quecine M.C."/>
            <person name="Pachon D.M.R."/>
            <person name="Bonatelli M.L."/>
            <person name="Correr F.H."/>
            <person name="Franceschini L.M."/>
            <person name="Leite T.F."/>
            <person name="Margarido G.R.A."/>
            <person name="Almeida C.A."/>
            <person name="Ferrarezi J.A."/>
            <person name="Labate C.A."/>
        </authorList>
    </citation>
    <scope>NUCLEOTIDE SEQUENCE</scope>
    <source>
        <strain evidence="5">MF-1</strain>
    </source>
</reference>
<evidence type="ECO:0000256" key="3">
    <source>
        <dbReference type="SAM" id="MobiDB-lite"/>
    </source>
</evidence>
<gene>
    <name evidence="5" type="ORF">O181_094388</name>
</gene>
<dbReference type="SUPFAM" id="SSF50630">
    <property type="entry name" value="Acid proteases"/>
    <property type="match status" value="1"/>
</dbReference>
<evidence type="ECO:0000313" key="5">
    <source>
        <dbReference type="EMBL" id="MBW0554673.1"/>
    </source>
</evidence>
<keyword evidence="2" id="KW-0175">Coiled coil</keyword>
<feature type="region of interest" description="Disordered" evidence="3">
    <location>
        <begin position="1"/>
        <end position="22"/>
    </location>
</feature>
<evidence type="ECO:0000256" key="1">
    <source>
        <dbReference type="ARBA" id="ARBA00022801"/>
    </source>
</evidence>
<dbReference type="InterPro" id="IPR001995">
    <property type="entry name" value="Peptidase_A2_cat"/>
</dbReference>
<dbReference type="InterPro" id="IPR021109">
    <property type="entry name" value="Peptidase_aspartic_dom_sf"/>
</dbReference>
<dbReference type="GO" id="GO:0004190">
    <property type="term" value="F:aspartic-type endopeptidase activity"/>
    <property type="evidence" value="ECO:0007669"/>
    <property type="project" value="InterPro"/>
</dbReference>
<dbReference type="Gene3D" id="2.40.70.10">
    <property type="entry name" value="Acid Proteases"/>
    <property type="match status" value="1"/>
</dbReference>
<name>A0A9Q3PA89_9BASI</name>
<keyword evidence="6" id="KW-1185">Reference proteome</keyword>
<feature type="coiled-coil region" evidence="2">
    <location>
        <begin position="461"/>
        <end position="488"/>
    </location>
</feature>
<dbReference type="CDD" id="cd00303">
    <property type="entry name" value="retropepsin_like"/>
    <property type="match status" value="1"/>
</dbReference>
<proteinExistence type="predicted"/>
<protein>
    <recommendedName>
        <fullName evidence="4">Peptidase A2 domain-containing protein</fullName>
    </recommendedName>
</protein>
<evidence type="ECO:0000259" key="4">
    <source>
        <dbReference type="PROSITE" id="PS50175"/>
    </source>
</evidence>
<evidence type="ECO:0000256" key="2">
    <source>
        <dbReference type="SAM" id="Coils"/>
    </source>
</evidence>